<organism evidence="2 3">
    <name type="scientific">Mangrovactinospora gilvigrisea</name>
    <dbReference type="NCBI Taxonomy" id="1428644"/>
    <lineage>
        <taxon>Bacteria</taxon>
        <taxon>Bacillati</taxon>
        <taxon>Actinomycetota</taxon>
        <taxon>Actinomycetes</taxon>
        <taxon>Kitasatosporales</taxon>
        <taxon>Streptomycetaceae</taxon>
        <taxon>Mangrovactinospora</taxon>
    </lineage>
</organism>
<reference evidence="2 3" key="1">
    <citation type="submission" date="2016-10" db="EMBL/GenBank/DDBJ databases">
        <title>Genome sequence of Streptomyces gilvigriseus MUSC 26.</title>
        <authorList>
            <person name="Lee L.-H."/>
            <person name="Ser H.-L."/>
        </authorList>
    </citation>
    <scope>NUCLEOTIDE SEQUENCE [LARGE SCALE GENOMIC DNA]</scope>
    <source>
        <strain evidence="2 3">MUSC 26</strain>
    </source>
</reference>
<gene>
    <name evidence="2" type="ORF">BIV57_00485</name>
</gene>
<feature type="region of interest" description="Disordered" evidence="1">
    <location>
        <begin position="236"/>
        <end position="262"/>
    </location>
</feature>
<dbReference type="Proteomes" id="UP000243342">
    <property type="component" value="Unassembled WGS sequence"/>
</dbReference>
<evidence type="ECO:0000313" key="3">
    <source>
        <dbReference type="Proteomes" id="UP000243342"/>
    </source>
</evidence>
<dbReference type="EMBL" id="MLCF01000002">
    <property type="protein sequence ID" value="OIV39358.1"/>
    <property type="molecule type" value="Genomic_DNA"/>
</dbReference>
<proteinExistence type="predicted"/>
<sequence>MPPALKFDSLADDPELDQARDALAAYARARALLDHQRDAIVAGALAAGVSAAEIQRTTAVARTTAAAIAQRAQAAGSTVAATASPPKLELVAVLRHRAGRRAHSTDHTDAGYVAACQFAANSLEAGLSPEVTMVPTEDAELLTMAAAYRYDIERDAGYAGEPREARARRAGQMEAMRQIVADLDAIRALGDAWPQTLPEDEQQALAENAAQVSLHLKATATGRTVAEVAQMSQEEFLAALGPDDHDTDDGYGSTAQDLKERA</sequence>
<name>A0A1J7BL31_9ACTN</name>
<evidence type="ECO:0000313" key="2">
    <source>
        <dbReference type="EMBL" id="OIV39358.1"/>
    </source>
</evidence>
<dbReference type="AlphaFoldDB" id="A0A1J7BL31"/>
<evidence type="ECO:0000256" key="1">
    <source>
        <dbReference type="SAM" id="MobiDB-lite"/>
    </source>
</evidence>
<accession>A0A1J7BL31</accession>
<dbReference type="STRING" id="1428644.BIV57_00485"/>
<comment type="caution">
    <text evidence="2">The sequence shown here is derived from an EMBL/GenBank/DDBJ whole genome shotgun (WGS) entry which is preliminary data.</text>
</comment>
<keyword evidence="3" id="KW-1185">Reference proteome</keyword>
<protein>
    <submittedName>
        <fullName evidence="2">Uncharacterized protein</fullName>
    </submittedName>
</protein>